<proteinExistence type="predicted"/>
<dbReference type="GO" id="GO:0003677">
    <property type="term" value="F:DNA binding"/>
    <property type="evidence" value="ECO:0007669"/>
    <property type="project" value="InterPro"/>
</dbReference>
<organism evidence="1 2">
    <name type="scientific">Rheinheimera salexigens</name>
    <dbReference type="NCBI Taxonomy" id="1628148"/>
    <lineage>
        <taxon>Bacteria</taxon>
        <taxon>Pseudomonadati</taxon>
        <taxon>Pseudomonadota</taxon>
        <taxon>Gammaproteobacteria</taxon>
        <taxon>Chromatiales</taxon>
        <taxon>Chromatiaceae</taxon>
        <taxon>Rheinheimera</taxon>
    </lineage>
</organism>
<dbReference type="OrthoDB" id="5917957at2"/>
<dbReference type="STRING" id="1628148.BI198_12820"/>
<protein>
    <recommendedName>
        <fullName evidence="3">Regulatory protein</fullName>
    </recommendedName>
</protein>
<keyword evidence="2" id="KW-1185">Reference proteome</keyword>
<name>A0A1E7Q894_9GAMM</name>
<evidence type="ECO:0000313" key="1">
    <source>
        <dbReference type="EMBL" id="OEY70357.1"/>
    </source>
</evidence>
<sequence length="78" mass="8587">MHILEQAIESTPNKVSGVAKACGVSVRAVYKWLKAGKLPRTDYTGETEYAKKIANETDGKFSALQILHPNKVTKDRIA</sequence>
<dbReference type="Gene3D" id="1.10.260.40">
    <property type="entry name" value="lambda repressor-like DNA-binding domains"/>
    <property type="match status" value="1"/>
</dbReference>
<dbReference type="InterPro" id="IPR010982">
    <property type="entry name" value="Lambda_DNA-bd_dom_sf"/>
</dbReference>
<evidence type="ECO:0008006" key="3">
    <source>
        <dbReference type="Google" id="ProtNLM"/>
    </source>
</evidence>
<dbReference type="AlphaFoldDB" id="A0A1E7Q894"/>
<gene>
    <name evidence="1" type="ORF">BI198_12820</name>
</gene>
<evidence type="ECO:0000313" key="2">
    <source>
        <dbReference type="Proteomes" id="UP000242258"/>
    </source>
</evidence>
<accession>A0A1E7Q894</accession>
<dbReference type="EMBL" id="MKEK01000001">
    <property type="protein sequence ID" value="OEY70357.1"/>
    <property type="molecule type" value="Genomic_DNA"/>
</dbReference>
<comment type="caution">
    <text evidence="1">The sequence shown here is derived from an EMBL/GenBank/DDBJ whole genome shotgun (WGS) entry which is preliminary data.</text>
</comment>
<dbReference type="RefSeq" id="WP_070049911.1">
    <property type="nucleotide sequence ID" value="NZ_CBCSDO010000009.1"/>
</dbReference>
<reference evidence="2" key="1">
    <citation type="submission" date="2016-09" db="EMBL/GenBank/DDBJ databases">
        <authorList>
            <person name="Wan X."/>
            <person name="Hou S."/>
        </authorList>
    </citation>
    <scope>NUCLEOTIDE SEQUENCE [LARGE SCALE GENOMIC DNA]</scope>
    <source>
        <strain evidence="2">KH87</strain>
    </source>
</reference>
<dbReference type="Proteomes" id="UP000242258">
    <property type="component" value="Unassembled WGS sequence"/>
</dbReference>